<dbReference type="SUPFAM" id="SSF48452">
    <property type="entry name" value="TPR-like"/>
    <property type="match status" value="1"/>
</dbReference>
<comment type="subcellular location">
    <subcellularLocation>
        <location evidence="1">Cell outer membrane</location>
    </subcellularLocation>
</comment>
<dbReference type="Proteomes" id="UP001139260">
    <property type="component" value="Unassembled WGS sequence"/>
</dbReference>
<dbReference type="GO" id="GO:0009279">
    <property type="term" value="C:cell outer membrane"/>
    <property type="evidence" value="ECO:0007669"/>
    <property type="project" value="UniProtKB-SubCell"/>
</dbReference>
<dbReference type="PANTHER" id="PTHR30329:SF21">
    <property type="entry name" value="LIPOPROTEIN YIAD-RELATED"/>
    <property type="match status" value="1"/>
</dbReference>
<dbReference type="PROSITE" id="PS51123">
    <property type="entry name" value="OMPA_2"/>
    <property type="match status" value="1"/>
</dbReference>
<keyword evidence="7" id="KW-1185">Reference proteome</keyword>
<dbReference type="RefSeq" id="WP_248427692.1">
    <property type="nucleotide sequence ID" value="NZ_JALNUB010000002.1"/>
</dbReference>
<dbReference type="InterPro" id="IPR011990">
    <property type="entry name" value="TPR-like_helical_dom_sf"/>
</dbReference>
<dbReference type="SUPFAM" id="SSF49464">
    <property type="entry name" value="Carboxypeptidase regulatory domain-like"/>
    <property type="match status" value="1"/>
</dbReference>
<dbReference type="SUPFAM" id="SSF82171">
    <property type="entry name" value="DPP6 N-terminal domain-like"/>
    <property type="match status" value="1"/>
</dbReference>
<reference evidence="6" key="1">
    <citation type="submission" date="2022-04" db="EMBL/GenBank/DDBJ databases">
        <title>Flavobacterium pygoscelis sp. nov. isolated from Chinstrap chick (Pygoscelis antarcticus).</title>
        <authorList>
            <person name="Irgang R."/>
            <person name="Poblete-Morales M."/>
            <person name="Avendano-Herrera R."/>
        </authorList>
    </citation>
    <scope>NUCLEOTIDE SEQUENCE</scope>
    <source>
        <strain evidence="6">I-SCBP12n</strain>
    </source>
</reference>
<evidence type="ECO:0000256" key="3">
    <source>
        <dbReference type="ARBA" id="ARBA00023237"/>
    </source>
</evidence>
<dbReference type="Gene3D" id="1.25.40.10">
    <property type="entry name" value="Tetratricopeptide repeat domain"/>
    <property type="match status" value="1"/>
</dbReference>
<dbReference type="PRINTS" id="PR01021">
    <property type="entry name" value="OMPADOMAIN"/>
</dbReference>
<dbReference type="InterPro" id="IPR011042">
    <property type="entry name" value="6-blade_b-propeller_TolB-like"/>
</dbReference>
<dbReference type="InterPro" id="IPR050330">
    <property type="entry name" value="Bact_OuterMem_StrucFunc"/>
</dbReference>
<evidence type="ECO:0000256" key="2">
    <source>
        <dbReference type="ARBA" id="ARBA00023136"/>
    </source>
</evidence>
<dbReference type="CDD" id="cd07185">
    <property type="entry name" value="OmpA_C-like"/>
    <property type="match status" value="1"/>
</dbReference>
<gene>
    <name evidence="6" type="ORF">MW871_04400</name>
</gene>
<proteinExistence type="predicted"/>
<feature type="domain" description="OmpA-like" evidence="5">
    <location>
        <begin position="540"/>
        <end position="666"/>
    </location>
</feature>
<evidence type="ECO:0000256" key="1">
    <source>
        <dbReference type="ARBA" id="ARBA00004442"/>
    </source>
</evidence>
<dbReference type="InterPro" id="IPR011659">
    <property type="entry name" value="WD40"/>
</dbReference>
<dbReference type="AlphaFoldDB" id="A0A9X2BKW9"/>
<dbReference type="Pfam" id="PF00691">
    <property type="entry name" value="OmpA"/>
    <property type="match status" value="1"/>
</dbReference>
<name>A0A9X2BKW9_9FLAO</name>
<protein>
    <submittedName>
        <fullName evidence="6">OmpA family protein</fullName>
    </submittedName>
</protein>
<organism evidence="6 7">
    <name type="scientific">Flavobacterium pygoscelis</name>
    <dbReference type="NCBI Taxonomy" id="2893176"/>
    <lineage>
        <taxon>Bacteria</taxon>
        <taxon>Pseudomonadati</taxon>
        <taxon>Bacteroidota</taxon>
        <taxon>Flavobacteriia</taxon>
        <taxon>Flavobacteriales</taxon>
        <taxon>Flavobacteriaceae</taxon>
        <taxon>Flavobacterium</taxon>
    </lineage>
</organism>
<dbReference type="InterPro" id="IPR006664">
    <property type="entry name" value="OMP_bac"/>
</dbReference>
<keyword evidence="2 4" id="KW-0472">Membrane</keyword>
<dbReference type="InterPro" id="IPR036737">
    <property type="entry name" value="OmpA-like_sf"/>
</dbReference>
<evidence type="ECO:0000256" key="4">
    <source>
        <dbReference type="PROSITE-ProRule" id="PRU00473"/>
    </source>
</evidence>
<evidence type="ECO:0000313" key="6">
    <source>
        <dbReference type="EMBL" id="MCK8141128.1"/>
    </source>
</evidence>
<keyword evidence="3" id="KW-0998">Cell outer membrane</keyword>
<accession>A0A9X2BKW9</accession>
<dbReference type="Gene3D" id="2.120.10.30">
    <property type="entry name" value="TolB, C-terminal domain"/>
    <property type="match status" value="1"/>
</dbReference>
<dbReference type="SUPFAM" id="SSF103088">
    <property type="entry name" value="OmpA-like"/>
    <property type="match status" value="1"/>
</dbReference>
<dbReference type="InterPro" id="IPR006665">
    <property type="entry name" value="OmpA-like"/>
</dbReference>
<dbReference type="Gene3D" id="3.30.1330.60">
    <property type="entry name" value="OmpA-like domain"/>
    <property type="match status" value="1"/>
</dbReference>
<dbReference type="InterPro" id="IPR008969">
    <property type="entry name" value="CarboxyPept-like_regulatory"/>
</dbReference>
<dbReference type="EMBL" id="JALNUB010000002">
    <property type="protein sequence ID" value="MCK8141128.1"/>
    <property type="molecule type" value="Genomic_DNA"/>
</dbReference>
<evidence type="ECO:0000259" key="5">
    <source>
        <dbReference type="PROSITE" id="PS51123"/>
    </source>
</evidence>
<evidence type="ECO:0000313" key="7">
    <source>
        <dbReference type="Proteomes" id="UP001139260"/>
    </source>
</evidence>
<dbReference type="Pfam" id="PF07676">
    <property type="entry name" value="PD40"/>
    <property type="match status" value="2"/>
</dbReference>
<comment type="caution">
    <text evidence="6">The sequence shown here is derived from an EMBL/GenBank/DDBJ whole genome shotgun (WGS) entry which is preliminary data.</text>
</comment>
<sequence>MKSKIPKSQLSTTKDLHKSSFVSLMIVLLTSTGMFAQSSKETKADDQYEKLAYVDAIQTYERIAVKGYKSQDMLQKLADSYYFKADLDNAAKWYKELFAFAKDIAPEYYYRYSQCLKAIKEYKKADEMLAMFNQKSRNDLRANLASSQKNYLAEIKKNSGNYTIENAGINSEYSDYGSAYYGNKLIFASARDTSGLRNMKHTWTGEGFTNLYESDIDNQGVLSTPKRFGKKLNSKFHESTPIFTKDGKTVYFTRNNFLNGKKGKDSARITLLKLYKANLDGDKWSNITELPFNSNEYSVAHPALSGDEKTLYFASNMPGTLGQSDLFKVEIKPDGSFGKPENLGKGINTEGRETFPMVTSTGELYFASDGHPGLGGLDIFVSKIDSDGTYKNVQNVGEPLNSSKDDFGFLINEVTRNGYFTSNREGGKGGDDIYKLIEIKKAVCEQMLVGIVTDKETTLPLANTVVTLLDANFKLLKEYTTALDGKFDFGQVTCDSKFYIKTEKETYTIIETTVSIPNESGKTFITIALDKSVKAVKEGDDLFKMIGLNSIYFDLDKSFIRKDATVELAKILDVLEQNPTMEIDIRSHTDCRQTAKYNLALSERRAKSTMEWLVKKGINKSRLSSKGYGESQLVNDCGCEPTSNSNCTEEQHQANRRSEFIVKAKKK</sequence>
<dbReference type="PANTHER" id="PTHR30329">
    <property type="entry name" value="STATOR ELEMENT OF FLAGELLAR MOTOR COMPLEX"/>
    <property type="match status" value="1"/>
</dbReference>